<evidence type="ECO:0000256" key="2">
    <source>
        <dbReference type="ARBA" id="ARBA00022771"/>
    </source>
</evidence>
<dbReference type="GO" id="GO:0005164">
    <property type="term" value="F:tumor necrosis factor receptor binding"/>
    <property type="evidence" value="ECO:0007669"/>
    <property type="project" value="TreeGrafter"/>
</dbReference>
<evidence type="ECO:0000256" key="3">
    <source>
        <dbReference type="ARBA" id="ARBA00022833"/>
    </source>
</evidence>
<dbReference type="InterPro" id="IPR013083">
    <property type="entry name" value="Znf_RING/FYVE/PHD"/>
</dbReference>
<keyword evidence="2" id="KW-0863">Zinc-finger</keyword>
<dbReference type="GO" id="GO:0043122">
    <property type="term" value="P:regulation of canonical NF-kappaB signal transduction"/>
    <property type="evidence" value="ECO:0007669"/>
    <property type="project" value="TreeGrafter"/>
</dbReference>
<keyword evidence="4" id="KW-0675">Receptor</keyword>
<organism evidence="4">
    <name type="scientific">Ixodes ricinus</name>
    <name type="common">Common tick</name>
    <name type="synonym">Acarus ricinus</name>
    <dbReference type="NCBI Taxonomy" id="34613"/>
    <lineage>
        <taxon>Eukaryota</taxon>
        <taxon>Metazoa</taxon>
        <taxon>Ecdysozoa</taxon>
        <taxon>Arthropoda</taxon>
        <taxon>Chelicerata</taxon>
        <taxon>Arachnida</taxon>
        <taxon>Acari</taxon>
        <taxon>Parasitiformes</taxon>
        <taxon>Ixodida</taxon>
        <taxon>Ixodoidea</taxon>
        <taxon>Ixodidae</taxon>
        <taxon>Ixodinae</taxon>
        <taxon>Ixodes</taxon>
    </lineage>
</organism>
<dbReference type="EMBL" id="GEFM01001502">
    <property type="protein sequence ID" value="JAP74294.1"/>
    <property type="molecule type" value="mRNA"/>
</dbReference>
<dbReference type="SUPFAM" id="SSF49599">
    <property type="entry name" value="TRAF domain-like"/>
    <property type="match status" value="1"/>
</dbReference>
<evidence type="ECO:0000256" key="1">
    <source>
        <dbReference type="ARBA" id="ARBA00022723"/>
    </source>
</evidence>
<accession>A0A131Y489</accession>
<evidence type="ECO:0000313" key="4">
    <source>
        <dbReference type="EMBL" id="JAP74294.1"/>
    </source>
</evidence>
<sequence length="117" mass="13130">CRHFFCPGCYSLIEKEKPPKCPLDDIDWELKASCSFALSSLYFSRVRCPNTGYGCKYEGSLSEMNSHVGKCVFYPLPCIKCGDMVGYDNLVSHLRRSCRFRGTKTADPKAAVLDAVE</sequence>
<protein>
    <submittedName>
        <fullName evidence="4">Putative tnf receptor-associated factor 3</fullName>
    </submittedName>
</protein>
<dbReference type="PROSITE" id="PS00518">
    <property type="entry name" value="ZF_RING_1"/>
    <property type="match status" value="1"/>
</dbReference>
<dbReference type="InterPro" id="IPR017907">
    <property type="entry name" value="Znf_RING_CS"/>
</dbReference>
<dbReference type="PANTHER" id="PTHR10131">
    <property type="entry name" value="TNF RECEPTOR ASSOCIATED FACTOR"/>
    <property type="match status" value="1"/>
</dbReference>
<feature type="non-terminal residue" evidence="4">
    <location>
        <position position="1"/>
    </location>
</feature>
<dbReference type="GO" id="GO:0008270">
    <property type="term" value="F:zinc ion binding"/>
    <property type="evidence" value="ECO:0007669"/>
    <property type="project" value="UniProtKB-KW"/>
</dbReference>
<dbReference type="AlphaFoldDB" id="A0A131Y489"/>
<proteinExistence type="evidence at transcript level"/>
<reference evidence="4" key="1">
    <citation type="submission" date="2016-02" db="EMBL/GenBank/DDBJ databases">
        <title>RNAseq analyses of the midgut from blood- or serum-fed Ixodes ricinus ticks.</title>
        <authorList>
            <person name="Perner J."/>
            <person name="Provaznik J."/>
            <person name="Schrenkova J."/>
            <person name="Urbanova V."/>
            <person name="Ribeiro J.M."/>
            <person name="Kopacek P."/>
        </authorList>
    </citation>
    <scope>NUCLEOTIDE SEQUENCE</scope>
    <source>
        <tissue evidence="4">Gut</tissue>
    </source>
</reference>
<keyword evidence="3" id="KW-0862">Zinc</keyword>
<dbReference type="GO" id="GO:0009898">
    <property type="term" value="C:cytoplasmic side of plasma membrane"/>
    <property type="evidence" value="ECO:0007669"/>
    <property type="project" value="TreeGrafter"/>
</dbReference>
<name>A0A131Y489_IXORI</name>
<dbReference type="PANTHER" id="PTHR10131:SF138">
    <property type="entry name" value="RE66324P"/>
    <property type="match status" value="1"/>
</dbReference>
<keyword evidence="1" id="KW-0479">Metal-binding</keyword>
<dbReference type="Gene3D" id="3.30.40.10">
    <property type="entry name" value="Zinc/RING finger domain, C3HC4 (zinc finger)"/>
    <property type="match status" value="1"/>
</dbReference>